<dbReference type="AlphaFoldDB" id="K0R5Y7"/>
<feature type="compositionally biased region" description="Polar residues" evidence="1">
    <location>
        <begin position="524"/>
        <end position="535"/>
    </location>
</feature>
<evidence type="ECO:0000256" key="1">
    <source>
        <dbReference type="SAM" id="MobiDB-lite"/>
    </source>
</evidence>
<keyword evidence="4" id="KW-1185">Reference proteome</keyword>
<evidence type="ECO:0000256" key="2">
    <source>
        <dbReference type="SAM" id="Phobius"/>
    </source>
</evidence>
<comment type="caution">
    <text evidence="3">The sequence shown here is derived from an EMBL/GenBank/DDBJ whole genome shotgun (WGS) entry which is preliminary data.</text>
</comment>
<evidence type="ECO:0000313" key="3">
    <source>
        <dbReference type="EMBL" id="EJK47324.1"/>
    </source>
</evidence>
<keyword evidence="2" id="KW-1133">Transmembrane helix</keyword>
<evidence type="ECO:0000313" key="4">
    <source>
        <dbReference type="Proteomes" id="UP000266841"/>
    </source>
</evidence>
<accession>K0R5Y7</accession>
<feature type="region of interest" description="Disordered" evidence="1">
    <location>
        <begin position="222"/>
        <end position="256"/>
    </location>
</feature>
<gene>
    <name evidence="3" type="ORF">THAOC_33964</name>
</gene>
<feature type="compositionally biased region" description="Pro residues" evidence="1">
    <location>
        <begin position="467"/>
        <end position="476"/>
    </location>
</feature>
<feature type="region of interest" description="Disordered" evidence="1">
    <location>
        <begin position="451"/>
        <end position="535"/>
    </location>
</feature>
<feature type="region of interest" description="Disordered" evidence="1">
    <location>
        <begin position="171"/>
        <end position="200"/>
    </location>
</feature>
<feature type="transmembrane region" description="Helical" evidence="2">
    <location>
        <begin position="425"/>
        <end position="444"/>
    </location>
</feature>
<feature type="compositionally biased region" description="Low complexity" evidence="1">
    <location>
        <begin position="479"/>
        <end position="493"/>
    </location>
</feature>
<keyword evidence="2" id="KW-0812">Transmembrane</keyword>
<reference evidence="3 4" key="1">
    <citation type="journal article" date="2012" name="Genome Biol.">
        <title>Genome and low-iron response of an oceanic diatom adapted to chronic iron limitation.</title>
        <authorList>
            <person name="Lommer M."/>
            <person name="Specht M."/>
            <person name="Roy A.S."/>
            <person name="Kraemer L."/>
            <person name="Andreson R."/>
            <person name="Gutowska M.A."/>
            <person name="Wolf J."/>
            <person name="Bergner S.V."/>
            <person name="Schilhabel M.B."/>
            <person name="Klostermeier U.C."/>
            <person name="Beiko R.G."/>
            <person name="Rosenstiel P."/>
            <person name="Hippler M."/>
            <person name="Laroche J."/>
        </authorList>
    </citation>
    <scope>NUCLEOTIDE SEQUENCE [LARGE SCALE GENOMIC DNA]</scope>
    <source>
        <strain evidence="3 4">CCMP1005</strain>
    </source>
</reference>
<feature type="region of interest" description="Disordered" evidence="1">
    <location>
        <begin position="81"/>
        <end position="132"/>
    </location>
</feature>
<feature type="compositionally biased region" description="Polar residues" evidence="1">
    <location>
        <begin position="454"/>
        <end position="466"/>
    </location>
</feature>
<organism evidence="3 4">
    <name type="scientific">Thalassiosira oceanica</name>
    <name type="common">Marine diatom</name>
    <dbReference type="NCBI Taxonomy" id="159749"/>
    <lineage>
        <taxon>Eukaryota</taxon>
        <taxon>Sar</taxon>
        <taxon>Stramenopiles</taxon>
        <taxon>Ochrophyta</taxon>
        <taxon>Bacillariophyta</taxon>
        <taxon>Coscinodiscophyceae</taxon>
        <taxon>Thalassiosirophycidae</taxon>
        <taxon>Thalassiosirales</taxon>
        <taxon>Thalassiosiraceae</taxon>
        <taxon>Thalassiosira</taxon>
    </lineage>
</organism>
<feature type="region of interest" description="Disordered" evidence="1">
    <location>
        <begin position="1"/>
        <end position="25"/>
    </location>
</feature>
<sequence>MQGYGSQRPPARSLRETKSKKQPTRLPAKIKIRVLGRVVVSSFEQVLLQFLGRAVVLPLSHLEKNSGVAIELPLLPPTLNSTRGKMDDEVETNQQRCTPADEAVPASCDGGNDPPRPLALLPGGDNGSPVPTPIQQEEQLALGDEEAEVHESALSFVEEDSDRAPIPIHQQEQQLDNAKRKAKAEISTAHGARGKDERDSTMELVAEERDEDLRPIAARSRVGASLGEAEEEAVSSISTPRPHSGPSLCLADCDNDPPVPIQQQVQLLALDDKAAKNKKKQESKTGEQKSVMTFVEEEGANCAPIPIQQQMHQFDDAEEKTTPEISTENGASGIHERDSTTELRVEEMEEDEVNLGPSVRSRVGASLEELEACVKVSSMPAPRQNDAADARLSPEEIPIYDGIVVTMWTRLQTWVQHFHNNYKSILGLTILVISSAIVVGIVFGGRRNKPSAPIGNQSSMVPNTALPSPPPIPPNGDAPSESPSLSTGSSVTSRPNDDIIVVEPNPNGARSSPYPTPYRDTPSEPGSSVLSGPPN</sequence>
<feature type="non-terminal residue" evidence="3">
    <location>
        <position position="535"/>
    </location>
</feature>
<dbReference type="Proteomes" id="UP000266841">
    <property type="component" value="Unassembled WGS sequence"/>
</dbReference>
<keyword evidence="2" id="KW-0472">Membrane</keyword>
<protein>
    <submittedName>
        <fullName evidence="3">Uncharacterized protein</fullName>
    </submittedName>
</protein>
<name>K0R5Y7_THAOC</name>
<dbReference type="EMBL" id="AGNL01047089">
    <property type="protein sequence ID" value="EJK47324.1"/>
    <property type="molecule type" value="Genomic_DNA"/>
</dbReference>
<proteinExistence type="predicted"/>